<accession>A0ABS8NQN1</accession>
<dbReference type="Proteomes" id="UP001430306">
    <property type="component" value="Unassembled WGS sequence"/>
</dbReference>
<evidence type="ECO:0000313" key="3">
    <source>
        <dbReference type="Proteomes" id="UP001430306"/>
    </source>
</evidence>
<gene>
    <name evidence="2" type="ORF">LOC71_21055</name>
</gene>
<evidence type="ECO:0000256" key="1">
    <source>
        <dbReference type="SAM" id="SignalP"/>
    </source>
</evidence>
<dbReference type="EMBL" id="JAJKFW010000060">
    <property type="protein sequence ID" value="MCC9644771.1"/>
    <property type="molecule type" value="Genomic_DNA"/>
</dbReference>
<name>A0ABS8NQN1_9BACT</name>
<keyword evidence="3" id="KW-1185">Reference proteome</keyword>
<proteinExistence type="predicted"/>
<organism evidence="2 3">
    <name type="scientific">Rhodopirellula halodulae</name>
    <dbReference type="NCBI Taxonomy" id="2894198"/>
    <lineage>
        <taxon>Bacteria</taxon>
        <taxon>Pseudomonadati</taxon>
        <taxon>Planctomycetota</taxon>
        <taxon>Planctomycetia</taxon>
        <taxon>Pirellulales</taxon>
        <taxon>Pirellulaceae</taxon>
        <taxon>Rhodopirellula</taxon>
    </lineage>
</organism>
<keyword evidence="1" id="KW-0732">Signal</keyword>
<protein>
    <submittedName>
        <fullName evidence="2">Uncharacterized protein</fullName>
    </submittedName>
</protein>
<sequence>MSTNTKSFVLSFGLAVACLSTMVGCGPSGISLSGTAAVDGVPISKGKISLVPKPNVDSPTAMAPILDGQFTIPADAQLREGEFEVRVSITADRAPRQELTFLGGGDKKSVGKALSKALKDAPPAEENFTSELDVTGSLDDLALNFSRSDKS</sequence>
<reference evidence="2" key="1">
    <citation type="submission" date="2021-11" db="EMBL/GenBank/DDBJ databases">
        <title>Genome sequence.</title>
        <authorList>
            <person name="Sun Q."/>
        </authorList>
    </citation>
    <scope>NUCLEOTIDE SEQUENCE</scope>
    <source>
        <strain evidence="2">JC740</strain>
    </source>
</reference>
<dbReference type="RefSeq" id="WP_230276467.1">
    <property type="nucleotide sequence ID" value="NZ_JAJKFW010000060.1"/>
</dbReference>
<dbReference type="PROSITE" id="PS51257">
    <property type="entry name" value="PROKAR_LIPOPROTEIN"/>
    <property type="match status" value="1"/>
</dbReference>
<feature type="signal peptide" evidence="1">
    <location>
        <begin position="1"/>
        <end position="25"/>
    </location>
</feature>
<comment type="caution">
    <text evidence="2">The sequence shown here is derived from an EMBL/GenBank/DDBJ whole genome shotgun (WGS) entry which is preliminary data.</text>
</comment>
<evidence type="ECO:0000313" key="2">
    <source>
        <dbReference type="EMBL" id="MCC9644771.1"/>
    </source>
</evidence>
<feature type="chain" id="PRO_5046230335" evidence="1">
    <location>
        <begin position="26"/>
        <end position="151"/>
    </location>
</feature>